<proteinExistence type="predicted"/>
<evidence type="ECO:0000313" key="3">
    <source>
        <dbReference type="Proteomes" id="UP000027616"/>
    </source>
</evidence>
<sequence>MFSLGFFVDLQISLIVLWAIYYFAIHNRVRTAVARTIILLIVPFSLAISLTKIPLQTVKEYVELPVDAPSAGVQDFPAVVSSFEGDAMQDVGVFYVIDKQGLNAQWLYAVGVVVMILWLLVGLFSIFSTILFTKIEKIFGHSVIFLRKRAAAYSFFNYIFINSSLRSSPSLRLVILHEAAHSKYCHSVDLSIMLLCRALLWFNPVVWHLTVLLKRVHEYQVDNSIVRSGASIKEYLNLLIEADYSRVPPFVHSFSYSVTKKRLLMITNTFPKRSALRALLVLPALSLLTFAFAVTTEINTVFLPKEETAAVAAPQSNETPKIAEKTEQIAKEKKRESAVIERKYFTVLNSEQQIPVIFASDNSNFEKLFKNITGKEMNRQLLVSLSPSRIGQIKLLTSAQAKKIANVDGQAIYITLRDEDDRDPQGAFGRILEIGGESYRARVGEILKEAKPTVILEKSNGDFYPARYPLSTAHQTLPMTVNKELIKNINTISAAKAVAKYGIAGINGATIISLKPFEGALNKVLPTNTSLSEEDQLFSFVDRLDCYILKPEQIREYKGVPDFRGVVSLRNTDTEAIVTVALPISWDAQWHAPNATETILLDPSTGDRYHYRRMEGVPNNKVLIIKGMNGKIVEMDYVFPRLKDGVEQVILTHLKAENYEYPLNRAITRDYVIDVQKFLNRPQPNEYR</sequence>
<organism evidence="2 3">
    <name type="scientific">Mucinivorans hirudinis</name>
    <dbReference type="NCBI Taxonomy" id="1433126"/>
    <lineage>
        <taxon>Bacteria</taxon>
        <taxon>Pseudomonadati</taxon>
        <taxon>Bacteroidota</taxon>
        <taxon>Bacteroidia</taxon>
        <taxon>Bacteroidales</taxon>
        <taxon>Rikenellaceae</taxon>
        <taxon>Mucinivorans</taxon>
    </lineage>
</organism>
<accession>A0A060R675</accession>
<dbReference type="PANTHER" id="PTHR34978:SF3">
    <property type="entry name" value="SLR0241 PROTEIN"/>
    <property type="match status" value="1"/>
</dbReference>
<dbReference type="PANTHER" id="PTHR34978">
    <property type="entry name" value="POSSIBLE SENSOR-TRANSDUCER PROTEIN BLAR"/>
    <property type="match status" value="1"/>
</dbReference>
<name>A0A060R675_9BACT</name>
<dbReference type="AlphaFoldDB" id="A0A060R675"/>
<dbReference type="KEGG" id="rbc:BN938_0281"/>
<feature type="transmembrane region" description="Helical" evidence="1">
    <location>
        <begin position="6"/>
        <end position="25"/>
    </location>
</feature>
<dbReference type="EMBL" id="HG934468">
    <property type="protein sequence ID" value="CDN30387.1"/>
    <property type="molecule type" value="Genomic_DNA"/>
</dbReference>
<feature type="transmembrane region" description="Helical" evidence="1">
    <location>
        <begin position="37"/>
        <end position="55"/>
    </location>
</feature>
<keyword evidence="1" id="KW-0812">Transmembrane</keyword>
<evidence type="ECO:0000313" key="2">
    <source>
        <dbReference type="EMBL" id="CDN30387.1"/>
    </source>
</evidence>
<dbReference type="OrthoDB" id="9814002at2"/>
<keyword evidence="3" id="KW-1185">Reference proteome</keyword>
<dbReference type="eggNOG" id="COG4219">
    <property type="taxonomic scope" value="Bacteria"/>
</dbReference>
<evidence type="ECO:0000256" key="1">
    <source>
        <dbReference type="SAM" id="Phobius"/>
    </source>
</evidence>
<gene>
    <name evidence="2" type="ORF">BN938_0281</name>
</gene>
<dbReference type="HOGENOM" id="CLU_379787_0_0_10"/>
<dbReference type="STRING" id="1433126.BN938_0281"/>
<dbReference type="Proteomes" id="UP000027616">
    <property type="component" value="Chromosome I"/>
</dbReference>
<feature type="transmembrane region" description="Helical" evidence="1">
    <location>
        <begin position="106"/>
        <end position="132"/>
    </location>
</feature>
<reference evidence="2 3" key="1">
    <citation type="journal article" date="2015" name="Genome Announc.">
        <title>Complete Genome Sequence of the Novel Leech Symbiont Mucinivorans hirudinis M3T.</title>
        <authorList>
            <person name="Nelson M.C."/>
            <person name="Bomar L."/>
            <person name="Graf J."/>
        </authorList>
    </citation>
    <scope>NUCLEOTIDE SEQUENCE [LARGE SCALE GENOMIC DNA]</scope>
    <source>
        <strain evidence="3">M3</strain>
    </source>
</reference>
<dbReference type="InterPro" id="IPR052173">
    <property type="entry name" value="Beta-lactam_resp_regulator"/>
</dbReference>
<keyword evidence="1" id="KW-1133">Transmembrane helix</keyword>
<keyword evidence="1" id="KW-0472">Membrane</keyword>
<feature type="transmembrane region" description="Helical" evidence="1">
    <location>
        <begin position="275"/>
        <end position="294"/>
    </location>
</feature>
<protein>
    <submittedName>
        <fullName evidence="2">Regulatory sensor-transducer</fullName>
    </submittedName>
</protein>